<dbReference type="PATRIC" id="fig|1127699.3.peg.930"/>
<evidence type="ECO:0000313" key="1">
    <source>
        <dbReference type="EMBL" id="EKY01581.1"/>
    </source>
</evidence>
<accession>L1NE18</accession>
<name>L1NE18_9BACT</name>
<dbReference type="EMBL" id="AMEP01000067">
    <property type="protein sequence ID" value="EKY01581.1"/>
    <property type="molecule type" value="Genomic_DNA"/>
</dbReference>
<comment type="caution">
    <text evidence="1">The sequence shown here is derived from an EMBL/GenBank/DDBJ whole genome shotgun (WGS) entry which is preliminary data.</text>
</comment>
<dbReference type="STRING" id="1127699.HMPREF9151_01005"/>
<evidence type="ECO:0000313" key="2">
    <source>
        <dbReference type="Proteomes" id="UP000010433"/>
    </source>
</evidence>
<sequence length="72" mass="7955">MKAHRKYAAHIITLPDGITLHNAIVVVEDGMVIDGYTFSEEQAHTLWLGGTIVVRKSEGGVLRAYKDGYMLP</sequence>
<reference evidence="1 2" key="1">
    <citation type="submission" date="2012-05" db="EMBL/GenBank/DDBJ databases">
        <authorList>
            <person name="Weinstock G."/>
            <person name="Sodergren E."/>
            <person name="Lobos E.A."/>
            <person name="Fulton L."/>
            <person name="Fulton R."/>
            <person name="Courtney L."/>
            <person name="Fronick C."/>
            <person name="O'Laughlin M."/>
            <person name="Godfrey J."/>
            <person name="Wilson R.M."/>
            <person name="Miner T."/>
            <person name="Farmer C."/>
            <person name="Delehaunty K."/>
            <person name="Cordes M."/>
            <person name="Minx P."/>
            <person name="Tomlinson C."/>
            <person name="Chen J."/>
            <person name="Wollam A."/>
            <person name="Pepin K.H."/>
            <person name="Bhonagiri V."/>
            <person name="Zhang X."/>
            <person name="Suruliraj S."/>
            <person name="Warren W."/>
            <person name="Mitreva M."/>
            <person name="Mardis E.R."/>
            <person name="Wilson R.K."/>
        </authorList>
    </citation>
    <scope>NUCLEOTIDE SEQUENCE [LARGE SCALE GENOMIC DNA]</scope>
    <source>
        <strain evidence="1 2">F0055</strain>
    </source>
</reference>
<dbReference type="AlphaFoldDB" id="L1NE18"/>
<organism evidence="1 2">
    <name type="scientific">Hoylesella saccharolytica F0055</name>
    <dbReference type="NCBI Taxonomy" id="1127699"/>
    <lineage>
        <taxon>Bacteria</taxon>
        <taxon>Pseudomonadati</taxon>
        <taxon>Bacteroidota</taxon>
        <taxon>Bacteroidia</taxon>
        <taxon>Bacteroidales</taxon>
        <taxon>Prevotellaceae</taxon>
        <taxon>Hoylesella</taxon>
    </lineage>
</organism>
<keyword evidence="2" id="KW-1185">Reference proteome</keyword>
<gene>
    <name evidence="1" type="ORF">HMPREF9151_01005</name>
</gene>
<dbReference type="Proteomes" id="UP000010433">
    <property type="component" value="Unassembled WGS sequence"/>
</dbReference>
<proteinExistence type="predicted"/>
<dbReference type="RefSeq" id="WP_009162219.1">
    <property type="nucleotide sequence ID" value="NZ_KB290986.1"/>
</dbReference>
<dbReference type="HOGENOM" id="CLU_162485_1_0_10"/>
<dbReference type="OrthoDB" id="1073196at2"/>
<protein>
    <submittedName>
        <fullName evidence="1">Uncharacterized protein</fullName>
    </submittedName>
</protein>